<evidence type="ECO:0000313" key="1">
    <source>
        <dbReference type="EMBL" id="SCW71219.1"/>
    </source>
</evidence>
<protein>
    <submittedName>
        <fullName evidence="1">Uncharacterized protein</fullName>
    </submittedName>
</protein>
<dbReference type="EMBL" id="FMTS01000005">
    <property type="protein sequence ID" value="SCW71219.1"/>
    <property type="molecule type" value="Genomic_DNA"/>
</dbReference>
<gene>
    <name evidence="1" type="ORF">SAMN02927928_2814</name>
</gene>
<dbReference type="STRING" id="260084.SAMN02927928_2814"/>
<keyword evidence="2" id="KW-1185">Reference proteome</keyword>
<dbReference type="OrthoDB" id="9991356at2"/>
<evidence type="ECO:0000313" key="2">
    <source>
        <dbReference type="Proteomes" id="UP000199150"/>
    </source>
</evidence>
<dbReference type="Proteomes" id="UP000199150">
    <property type="component" value="Unassembled WGS sequence"/>
</dbReference>
<accession>A0A1G4SSE9</accession>
<sequence length="1088" mass="120013">MQHFRSLLPDISRTLELASSLPEFPVYQIGQWVWLASQFRLLAEAADPMATIIGAALNFLGKIVQKGSIGSSEVQDLNWVLASTVTKISPIGASQINRAGLSSGELMAIEARLLRLAGAPFDVTSVRRRVESQIRNLEAFSSSDRLTAVPNKIEALFAATGKADKIGAAARSALLYLADEDDIVPDGSGVLGLVDDVYVIDWAYSVVEGQTQCLPILEALTARWPYVADLAIYGSPKMPLSRFGQYVCVAALYSLFSQNKRTLLVLRDVSAFGTLAAFFGAIECASDEAQTVEQDIASWPINQNVVISDGVKQFKAVFKGVELIGSKKKYRIGVRNNGSITVGSDVAPYIAAASASHKILCDGAELSTWLKERHLDPMATLTGYSRQRVQERKTVLFLGPKSKFFDYFTCIHPFGMTASKLVGVKYVGADGVQQDFDGEPCDAPLIYACSDVSAAIELLTARPKHVSEWKVVIDGATAGRNFLASMEAAANKIQCNICIIGDLRDREAADDLIQGGAAVWYLEDQDVEPAPLSPPDSSGDALTRAVGRQNLHWLRSTRVDEVRSSFLERAADWLSQRNEGSDGGALQPLEFEVSSFIQKATSSPIRDEIFDAEIEASVRRIISHASVLAPYEERASHLFSIFQSWRRETLGEIDKRELLANILHSYQSDQNVAIVCRSDRVARSCQTAFSKDVKFPNVNFMNLEGVRKNAPYDRIIVPGWLDKMGMRELAQTGYSVSVELILFPFEKKWYNTSIKAGNRWERQLEKKTISNFRSNPVFSQIINSKGGIWQKQVVDRLNSSDTSVDYNAVEFGTLEFEDYEAEAIALLEKSISQEQEKSNLSIGKLVLFERDSSYTFLPPHGKVIVLADNDRQLSDQTSASAESRLFRLVSSLQPGMVLAFPQGGDRDLVDSRADEFIKNASSVRVQASSWKTALKRHFARTNESYSAFSRRLANSGEPRDPQTVKAWANNTHSVAPKNYKTLIPLLALLTDDDDLKGGISATVRAIDLIYKARSLAAESIVHSLLSGEIDTEAEELTFQLNGRSVGYALHKIKSLGLARPVQTERLGVVQYLIRPHVARGEAFRGLRN</sequence>
<dbReference type="NCBIfam" id="NF038316">
    <property type="entry name" value="DrmE_fam"/>
    <property type="match status" value="1"/>
</dbReference>
<dbReference type="RefSeq" id="WP_090649223.1">
    <property type="nucleotide sequence ID" value="NZ_CBCRYE010000003.1"/>
</dbReference>
<organism evidence="1 2">
    <name type="scientific">Asticcacaulis taihuensis</name>
    <dbReference type="NCBI Taxonomy" id="260084"/>
    <lineage>
        <taxon>Bacteria</taxon>
        <taxon>Pseudomonadati</taxon>
        <taxon>Pseudomonadota</taxon>
        <taxon>Alphaproteobacteria</taxon>
        <taxon>Caulobacterales</taxon>
        <taxon>Caulobacteraceae</taxon>
        <taxon>Asticcacaulis</taxon>
    </lineage>
</organism>
<reference evidence="2" key="1">
    <citation type="submission" date="2016-10" db="EMBL/GenBank/DDBJ databases">
        <authorList>
            <person name="Varghese N."/>
            <person name="Submissions S."/>
        </authorList>
    </citation>
    <scope>NUCLEOTIDE SEQUENCE [LARGE SCALE GENOMIC DNA]</scope>
    <source>
        <strain evidence="2">CGMCC 1.3431</strain>
    </source>
</reference>
<name>A0A1G4SSE9_9CAUL</name>
<dbReference type="AlphaFoldDB" id="A0A1G4SSE9"/>
<dbReference type="InterPro" id="IPR049794">
    <property type="entry name" value="DrmE"/>
</dbReference>
<proteinExistence type="predicted"/>